<proteinExistence type="inferred from homology"/>
<dbReference type="CDD" id="cd02440">
    <property type="entry name" value="AdoMet_MTases"/>
    <property type="match status" value="1"/>
</dbReference>
<evidence type="ECO:0000256" key="3">
    <source>
        <dbReference type="ARBA" id="ARBA00022603"/>
    </source>
</evidence>
<dbReference type="GO" id="GO:0070043">
    <property type="term" value="F:rRNA (guanine-N7-)-methyltransferase activity"/>
    <property type="evidence" value="ECO:0007669"/>
    <property type="project" value="UniProtKB-UniRule"/>
</dbReference>
<keyword evidence="8" id="KW-1185">Reference proteome</keyword>
<feature type="binding site" evidence="6">
    <location>
        <position position="80"/>
    </location>
    <ligand>
        <name>S-adenosyl-L-methionine</name>
        <dbReference type="ChEBI" id="CHEBI:59789"/>
    </ligand>
</feature>
<dbReference type="OrthoDB" id="9808773at2"/>
<keyword evidence="2 6" id="KW-0698">rRNA processing</keyword>
<name>A0A1L4BQ07_9GAMM</name>
<gene>
    <name evidence="6" type="primary">rsmG</name>
    <name evidence="7" type="ORF">F7310_00460</name>
</gene>
<evidence type="ECO:0000313" key="7">
    <source>
        <dbReference type="EMBL" id="API85916.1"/>
    </source>
</evidence>
<evidence type="ECO:0000256" key="6">
    <source>
        <dbReference type="HAMAP-Rule" id="MF_00074"/>
    </source>
</evidence>
<keyword evidence="3 6" id="KW-0489">Methyltransferase</keyword>
<dbReference type="HAMAP" id="MF_00074">
    <property type="entry name" value="16SrRNA_methyltr_G"/>
    <property type="match status" value="1"/>
</dbReference>
<dbReference type="PIRSF" id="PIRSF003078">
    <property type="entry name" value="GidB"/>
    <property type="match status" value="1"/>
</dbReference>
<dbReference type="InterPro" id="IPR029063">
    <property type="entry name" value="SAM-dependent_MTases_sf"/>
</dbReference>
<comment type="similarity">
    <text evidence="6">Belongs to the methyltransferase superfamily. RNA methyltransferase RsmG family.</text>
</comment>
<dbReference type="PANTHER" id="PTHR31760:SF0">
    <property type="entry name" value="S-ADENOSYL-L-METHIONINE-DEPENDENT METHYLTRANSFERASES SUPERFAMILY PROTEIN"/>
    <property type="match status" value="1"/>
</dbReference>
<sequence>MDMNNKIKQALIELDIKASETQINLWIDYLKLLEKWNKVYNMTAIKNIDDMLVKHLFDSLAVAKYLKGSSTIDVGTGGGLPGVVLAILYPDHQFTLVDSVGKKIMFLKNVKKTLGLNNINPMNSRVEELGGSFDNIISRAFSSVDTFYELCKQFLTADNQMLAMKGPDLEEQNLAKLPLDTQKFKIKVPFLKAERNLIVMRKKDAK</sequence>
<evidence type="ECO:0000256" key="5">
    <source>
        <dbReference type="ARBA" id="ARBA00022691"/>
    </source>
</evidence>
<feature type="binding site" evidence="6">
    <location>
        <begin position="126"/>
        <end position="127"/>
    </location>
    <ligand>
        <name>S-adenosyl-L-methionine</name>
        <dbReference type="ChEBI" id="CHEBI:59789"/>
    </ligand>
</feature>
<keyword evidence="1 6" id="KW-0963">Cytoplasm</keyword>
<dbReference type="GO" id="GO:0005829">
    <property type="term" value="C:cytosol"/>
    <property type="evidence" value="ECO:0007669"/>
    <property type="project" value="TreeGrafter"/>
</dbReference>
<keyword evidence="4 6" id="KW-0808">Transferase</keyword>
<keyword evidence="5 6" id="KW-0949">S-adenosyl-L-methionine</keyword>
<protein>
    <recommendedName>
        <fullName evidence="6">Ribosomal RNA small subunit methyltransferase G</fullName>
        <ecNumber evidence="6">2.1.1.170</ecNumber>
    </recommendedName>
    <alternativeName>
        <fullName evidence="6">16S rRNA 7-methylguanosine methyltransferase</fullName>
        <shortName evidence="6">16S rRNA m7G methyltransferase</shortName>
    </alternativeName>
</protein>
<comment type="catalytic activity">
    <reaction evidence="6">
        <text>guanosine(527) in 16S rRNA + S-adenosyl-L-methionine = N(7)-methylguanosine(527) in 16S rRNA + S-adenosyl-L-homocysteine</text>
        <dbReference type="Rhea" id="RHEA:42732"/>
        <dbReference type="Rhea" id="RHEA-COMP:10209"/>
        <dbReference type="Rhea" id="RHEA-COMP:10210"/>
        <dbReference type="ChEBI" id="CHEBI:57856"/>
        <dbReference type="ChEBI" id="CHEBI:59789"/>
        <dbReference type="ChEBI" id="CHEBI:74269"/>
        <dbReference type="ChEBI" id="CHEBI:74480"/>
        <dbReference type="EC" id="2.1.1.170"/>
    </reaction>
</comment>
<organism evidence="7 8">
    <name type="scientific">Francisella uliginis</name>
    <dbReference type="NCBI Taxonomy" id="573570"/>
    <lineage>
        <taxon>Bacteria</taxon>
        <taxon>Pseudomonadati</taxon>
        <taxon>Pseudomonadota</taxon>
        <taxon>Gammaproteobacteria</taxon>
        <taxon>Thiotrichales</taxon>
        <taxon>Francisellaceae</taxon>
        <taxon>Francisella</taxon>
    </lineage>
</organism>
<dbReference type="NCBIfam" id="TIGR00138">
    <property type="entry name" value="rsmG_gidB"/>
    <property type="match status" value="1"/>
</dbReference>
<dbReference type="EMBL" id="CP016796">
    <property type="protein sequence ID" value="API85916.1"/>
    <property type="molecule type" value="Genomic_DNA"/>
</dbReference>
<dbReference type="KEGG" id="frx:F7310_00460"/>
<evidence type="ECO:0000256" key="4">
    <source>
        <dbReference type="ARBA" id="ARBA00022679"/>
    </source>
</evidence>
<dbReference type="EC" id="2.1.1.170" evidence="6"/>
<dbReference type="Proteomes" id="UP000184222">
    <property type="component" value="Chromosome"/>
</dbReference>
<evidence type="ECO:0000256" key="1">
    <source>
        <dbReference type="ARBA" id="ARBA00022490"/>
    </source>
</evidence>
<feature type="binding site" evidence="6">
    <location>
        <position position="75"/>
    </location>
    <ligand>
        <name>S-adenosyl-L-methionine</name>
        <dbReference type="ChEBI" id="CHEBI:59789"/>
    </ligand>
</feature>
<feature type="binding site" evidence="6">
    <location>
        <position position="139"/>
    </location>
    <ligand>
        <name>S-adenosyl-L-methionine</name>
        <dbReference type="ChEBI" id="CHEBI:59789"/>
    </ligand>
</feature>
<accession>A0A1L4BQ07</accession>
<dbReference type="InterPro" id="IPR003682">
    <property type="entry name" value="rRNA_ssu_MeTfrase_G"/>
</dbReference>
<dbReference type="Pfam" id="PF02527">
    <property type="entry name" value="GidB"/>
    <property type="match status" value="1"/>
</dbReference>
<dbReference type="SUPFAM" id="SSF53335">
    <property type="entry name" value="S-adenosyl-L-methionine-dependent methyltransferases"/>
    <property type="match status" value="1"/>
</dbReference>
<evidence type="ECO:0000313" key="8">
    <source>
        <dbReference type="Proteomes" id="UP000184222"/>
    </source>
</evidence>
<reference evidence="7 8" key="1">
    <citation type="journal article" date="2016" name="Appl. Environ. Microbiol.">
        <title>Whole genome relationships among Francisella bacteria of diverse origin define new species and provide specific regions for detection.</title>
        <authorList>
            <person name="Challacombe J.F."/>
            <person name="Petersen J.M."/>
            <person name="Gallegos-Graves V."/>
            <person name="Hodge D."/>
            <person name="Pillai S."/>
            <person name="Kuske C.R."/>
        </authorList>
    </citation>
    <scope>NUCLEOTIDE SEQUENCE [LARGE SCALE GENOMIC DNA]</scope>
    <source>
        <strain evidence="8">TX07-7310</strain>
    </source>
</reference>
<dbReference type="PANTHER" id="PTHR31760">
    <property type="entry name" value="S-ADENOSYL-L-METHIONINE-DEPENDENT METHYLTRANSFERASES SUPERFAMILY PROTEIN"/>
    <property type="match status" value="1"/>
</dbReference>
<dbReference type="AlphaFoldDB" id="A0A1L4BQ07"/>
<evidence type="ECO:0000256" key="2">
    <source>
        <dbReference type="ARBA" id="ARBA00022552"/>
    </source>
</evidence>
<dbReference type="Gene3D" id="3.40.50.150">
    <property type="entry name" value="Vaccinia Virus protein VP39"/>
    <property type="match status" value="1"/>
</dbReference>
<dbReference type="STRING" id="573570.F7310_00460"/>
<comment type="caution">
    <text evidence="6">Lacks conserved residue(s) required for the propagation of feature annotation.</text>
</comment>
<comment type="function">
    <text evidence="6">Specifically methylates the N7 position of guanine in position 527 of 16S rRNA.</text>
</comment>
<comment type="subcellular location">
    <subcellularLocation>
        <location evidence="6">Cytoplasm</location>
    </subcellularLocation>
</comment>